<evidence type="ECO:0000313" key="4">
    <source>
        <dbReference type="Proteomes" id="UP000002361"/>
    </source>
</evidence>
<evidence type="ECO:0000313" key="3">
    <source>
        <dbReference type="EMBL" id="ADE85224.1"/>
    </source>
</evidence>
<accession>D5ATB7</accession>
<dbReference type="HOGENOM" id="CLU_1015166_0_0_5"/>
<dbReference type="RefSeq" id="WP_013067203.1">
    <property type="nucleotide sequence ID" value="NC_014034.1"/>
</dbReference>
<dbReference type="EMBL" id="CP001312">
    <property type="protein sequence ID" value="ADE85224.1"/>
    <property type="molecule type" value="Genomic_DNA"/>
</dbReference>
<dbReference type="Proteomes" id="UP000002361">
    <property type="component" value="Chromosome"/>
</dbReference>
<feature type="chain" id="PRO_5003068645" evidence="2">
    <location>
        <begin position="28"/>
        <end position="274"/>
    </location>
</feature>
<dbReference type="KEGG" id="rcp:RCAP_rcc01479"/>
<feature type="region of interest" description="Disordered" evidence="1">
    <location>
        <begin position="244"/>
        <end position="274"/>
    </location>
</feature>
<evidence type="ECO:0000256" key="2">
    <source>
        <dbReference type="SAM" id="SignalP"/>
    </source>
</evidence>
<dbReference type="AlphaFoldDB" id="D5ATB7"/>
<keyword evidence="4" id="KW-1185">Reference proteome</keyword>
<name>D5ATB7_RHOCB</name>
<dbReference type="STRING" id="272942.RCAP_rcc01479"/>
<keyword evidence="2" id="KW-0732">Signal</keyword>
<dbReference type="GeneID" id="31490360"/>
<proteinExistence type="predicted"/>
<protein>
    <submittedName>
        <fullName evidence="3">Conserved domain protein</fullName>
    </submittedName>
</protein>
<dbReference type="OrthoDB" id="7688759at2"/>
<sequence length="274" mass="28793">MTVLPRFLVAFLCALGLFWAAAGPGIAADLPYAGACELTRAGGVYYRGTCAIQRAPIPPDPGCRGELISLQIPGRGGADLLRGTGPGCGSDLLGSPVTFIAEDVEGWLVITTEAGKILRIDPGPDPRLPALDDTLAGMERCSPAPPLRAFLDSLRARFPQAQAAPEGPVPSDGLPLPWPPGGWLAPEQIRAERRGPILRIEVQLEGSFLGLPLSLLRVSFGPDGAVLAQELVFALPRARLGRARDLPERPDKATPGSPFLAPGEPGTLVCRARP</sequence>
<reference evidence="3 4" key="2">
    <citation type="journal article" date="2010" name="J. Bacteriol.">
        <title>Complete genome sequence of the photosynthetic purple nonsulfur bacterium Rhodobacter capsulatus SB 1003.</title>
        <authorList>
            <person name="Strnad H."/>
            <person name="Lapidus A."/>
            <person name="Paces J."/>
            <person name="Ulbrich P."/>
            <person name="Vlcek C."/>
            <person name="Paces V."/>
            <person name="Haselkorn R."/>
        </authorList>
    </citation>
    <scope>NUCLEOTIDE SEQUENCE [LARGE SCALE GENOMIC DNA]</scope>
    <source>
        <strain evidence="4">ATCC BAA-309 / NBRC 16581 / SB1003</strain>
    </source>
</reference>
<feature type="signal peptide" evidence="2">
    <location>
        <begin position="1"/>
        <end position="27"/>
    </location>
</feature>
<reference key="1">
    <citation type="submission" date="2008-12" db="EMBL/GenBank/DDBJ databases">
        <title>Complete genome sequence of Rhodobacter capsulatus SB1003.</title>
        <authorList>
            <person name="Strnad H."/>
            <person name="Lapidus A."/>
            <person name="Vlcek C."/>
            <person name="Ulbrich P."/>
            <person name="Paces J."/>
            <person name="Maltsev N."/>
            <person name="Kumar V."/>
            <person name="Kogan Y."/>
            <person name="Milgram A."/>
            <person name="Rebrekov D."/>
            <person name="Mazur M."/>
            <person name="Cox R."/>
            <person name="Kyrpides N."/>
            <person name="Kolar M."/>
            <person name="Sachova J."/>
            <person name="Ridl J."/>
            <person name="Ivanova N."/>
            <person name="Kapatral V."/>
            <person name="Los T."/>
            <person name="Lykidis A."/>
            <person name="Mikhailova N."/>
            <person name="Reznik G."/>
            <person name="Vasieva O."/>
            <person name="Fonstein M."/>
            <person name="Paces V."/>
            <person name="Haselkorn R."/>
        </authorList>
    </citation>
    <scope>NUCLEOTIDE SEQUENCE</scope>
    <source>
        <strain>SB1003</strain>
    </source>
</reference>
<gene>
    <name evidence="3" type="ordered locus">RCAP_rcc01479</name>
</gene>
<evidence type="ECO:0000256" key="1">
    <source>
        <dbReference type="SAM" id="MobiDB-lite"/>
    </source>
</evidence>
<organism evidence="3 4">
    <name type="scientific">Rhodobacter capsulatus (strain ATCC BAA-309 / NBRC 16581 / SB1003)</name>
    <dbReference type="NCBI Taxonomy" id="272942"/>
    <lineage>
        <taxon>Bacteria</taxon>
        <taxon>Pseudomonadati</taxon>
        <taxon>Pseudomonadota</taxon>
        <taxon>Alphaproteobacteria</taxon>
        <taxon>Rhodobacterales</taxon>
        <taxon>Rhodobacter group</taxon>
        <taxon>Rhodobacter</taxon>
    </lineage>
</organism>